<evidence type="ECO:0000256" key="3">
    <source>
        <dbReference type="SAM" id="MobiDB-lite"/>
    </source>
</evidence>
<gene>
    <name evidence="6" type="ORF">FDO65_16325</name>
</gene>
<dbReference type="OrthoDB" id="7337537at2"/>
<feature type="region of interest" description="Disordered" evidence="3">
    <location>
        <begin position="29"/>
        <end position="65"/>
    </location>
</feature>
<dbReference type="PANTHER" id="PTHR30483">
    <property type="entry name" value="LEUCINE-SPECIFIC-BINDING PROTEIN"/>
    <property type="match status" value="1"/>
</dbReference>
<dbReference type="PROSITE" id="PS51257">
    <property type="entry name" value="PROKAR_LIPOPROTEIN"/>
    <property type="match status" value="1"/>
</dbReference>
<dbReference type="RefSeq" id="WP_137450797.1">
    <property type="nucleotide sequence ID" value="NZ_SZZH01000004.1"/>
</dbReference>
<evidence type="ECO:0000313" key="7">
    <source>
        <dbReference type="Proteomes" id="UP000306985"/>
    </source>
</evidence>
<feature type="chain" id="PRO_5039487790" description="Leucine-binding protein domain-containing protein" evidence="4">
    <location>
        <begin position="31"/>
        <end position="428"/>
    </location>
</feature>
<dbReference type="InterPro" id="IPR051010">
    <property type="entry name" value="BCAA_transport"/>
</dbReference>
<reference evidence="6 7" key="1">
    <citation type="submission" date="2019-05" db="EMBL/GenBank/DDBJ databases">
        <title>Nakamurella sp. N5BH11, whole genome shotgun sequence.</title>
        <authorList>
            <person name="Tuo L."/>
        </authorList>
    </citation>
    <scope>NUCLEOTIDE SEQUENCE [LARGE SCALE GENOMIC DNA]</scope>
    <source>
        <strain evidence="6 7">N5BH11</strain>
    </source>
</reference>
<accession>A0A4U6QCD8</accession>
<dbReference type="PANTHER" id="PTHR30483:SF6">
    <property type="entry name" value="PERIPLASMIC BINDING PROTEIN OF ABC TRANSPORTER FOR NATURAL AMINO ACIDS"/>
    <property type="match status" value="1"/>
</dbReference>
<keyword evidence="2 4" id="KW-0732">Signal</keyword>
<dbReference type="InterPro" id="IPR028082">
    <property type="entry name" value="Peripla_BP_I"/>
</dbReference>
<feature type="signal peptide" evidence="4">
    <location>
        <begin position="1"/>
        <end position="30"/>
    </location>
</feature>
<dbReference type="SUPFAM" id="SSF53822">
    <property type="entry name" value="Periplasmic binding protein-like I"/>
    <property type="match status" value="1"/>
</dbReference>
<dbReference type="AlphaFoldDB" id="A0A4U6QCD8"/>
<evidence type="ECO:0000256" key="1">
    <source>
        <dbReference type="ARBA" id="ARBA00010062"/>
    </source>
</evidence>
<protein>
    <recommendedName>
        <fullName evidence="5">Leucine-binding protein domain-containing protein</fullName>
    </recommendedName>
</protein>
<name>A0A4U6QCD8_9ACTN</name>
<proteinExistence type="inferred from homology"/>
<evidence type="ECO:0000256" key="4">
    <source>
        <dbReference type="SAM" id="SignalP"/>
    </source>
</evidence>
<dbReference type="Gene3D" id="3.40.50.2300">
    <property type="match status" value="2"/>
</dbReference>
<organism evidence="6 7">
    <name type="scientific">Nakamurella flava</name>
    <dbReference type="NCBI Taxonomy" id="2576308"/>
    <lineage>
        <taxon>Bacteria</taxon>
        <taxon>Bacillati</taxon>
        <taxon>Actinomycetota</taxon>
        <taxon>Actinomycetes</taxon>
        <taxon>Nakamurellales</taxon>
        <taxon>Nakamurellaceae</taxon>
        <taxon>Nakamurella</taxon>
    </lineage>
</organism>
<comment type="caution">
    <text evidence="6">The sequence shown here is derived from an EMBL/GenBank/DDBJ whole genome shotgun (WGS) entry which is preliminary data.</text>
</comment>
<evidence type="ECO:0000256" key="2">
    <source>
        <dbReference type="ARBA" id="ARBA00022729"/>
    </source>
</evidence>
<dbReference type="InterPro" id="IPR028081">
    <property type="entry name" value="Leu-bd"/>
</dbReference>
<feature type="domain" description="Leucine-binding protein" evidence="5">
    <location>
        <begin position="66"/>
        <end position="399"/>
    </location>
</feature>
<dbReference type="EMBL" id="SZZH01000004">
    <property type="protein sequence ID" value="TKV57713.1"/>
    <property type="molecule type" value="Genomic_DNA"/>
</dbReference>
<sequence>MRLTRTARLLAPLAVLALLAAGCSSGSETASGGSTGASSAPGTGTSSAAGSSADTGSSGAAPTGDPIVIGQTAGLTGFMSVFDIPVQQGMQLAIDDINAKGGVLGRPLKMITTNNETDTSKIQTAAQDIIDQGANFVVTSCDFDIGGPAARVANDANIIAMGCAGGPLYGYDGIGPLTYNFYQGSPTEGAMLAEYAKSKGYTKPFVITDQTLEYTQVVGDFFKKRWADLGGTLAGEATYQNGDESAAAQISAAQQANPDVILVASYPPGGATLLRQLRAAGLTQPLLGAAAFDGTYWIDAVPGLSDFTIPSAGATNGDDPDAARNDFFARLQQATGEPVASANYPLEGYSYVQALATAIERAGSTETEAVAAELNKFTDENVILGPTTFTDTCHIPSQRPMLIKTYTDGKPQVVETRTVESLMGQAPC</sequence>
<evidence type="ECO:0000259" key="5">
    <source>
        <dbReference type="Pfam" id="PF13458"/>
    </source>
</evidence>
<keyword evidence="7" id="KW-1185">Reference proteome</keyword>
<feature type="compositionally biased region" description="Low complexity" evidence="3">
    <location>
        <begin position="29"/>
        <end position="64"/>
    </location>
</feature>
<comment type="similarity">
    <text evidence="1">Belongs to the leucine-binding protein family.</text>
</comment>
<dbReference type="Proteomes" id="UP000306985">
    <property type="component" value="Unassembled WGS sequence"/>
</dbReference>
<evidence type="ECO:0000313" key="6">
    <source>
        <dbReference type="EMBL" id="TKV57713.1"/>
    </source>
</evidence>
<dbReference type="Pfam" id="PF13458">
    <property type="entry name" value="Peripla_BP_6"/>
    <property type="match status" value="1"/>
</dbReference>